<dbReference type="EMBL" id="UPHQ01000034">
    <property type="protein sequence ID" value="VBA35567.1"/>
    <property type="molecule type" value="Genomic_DNA"/>
</dbReference>
<organism evidence="1 2">
    <name type="scientific">Mycobacterium innocens</name>
    <dbReference type="NCBI Taxonomy" id="2341083"/>
    <lineage>
        <taxon>Bacteria</taxon>
        <taxon>Bacillati</taxon>
        <taxon>Actinomycetota</taxon>
        <taxon>Actinomycetes</taxon>
        <taxon>Mycobacteriales</taxon>
        <taxon>Mycobacteriaceae</taxon>
        <taxon>Mycobacterium</taxon>
    </lineage>
</organism>
<accession>A0A498PQ07</accession>
<evidence type="ECO:0000313" key="1">
    <source>
        <dbReference type="EMBL" id="VBA35567.1"/>
    </source>
</evidence>
<keyword evidence="2" id="KW-1185">Reference proteome</keyword>
<protein>
    <submittedName>
        <fullName evidence="1">Uncharacterized protein</fullName>
    </submittedName>
</protein>
<sequence>MNAVLDTTTYSRGIKIADKQIAALEATQLHRHEFHGDWNYTLTAHPTATRPKTPT</sequence>
<gene>
    <name evidence="1" type="ORF">LAUMK13_00790</name>
</gene>
<reference evidence="1 2" key="1">
    <citation type="submission" date="2018-09" db="EMBL/GenBank/DDBJ databases">
        <authorList>
            <person name="Tagini F."/>
        </authorList>
    </citation>
    <scope>NUCLEOTIDE SEQUENCE [LARGE SCALE GENOMIC DNA]</scope>
    <source>
        <strain evidence="1 2">MK13</strain>
    </source>
</reference>
<dbReference type="Proteomes" id="UP000267289">
    <property type="component" value="Unassembled WGS sequence"/>
</dbReference>
<evidence type="ECO:0000313" key="2">
    <source>
        <dbReference type="Proteomes" id="UP000267289"/>
    </source>
</evidence>
<dbReference type="AlphaFoldDB" id="A0A498PQ07"/>
<name>A0A498PQ07_9MYCO</name>
<proteinExistence type="predicted"/>
<dbReference type="InterPro" id="IPR011518">
    <property type="entry name" value="Transposase_36"/>
</dbReference>
<dbReference type="Pfam" id="PF07592">
    <property type="entry name" value="DDE_Tnp_ISAZ013"/>
    <property type="match status" value="1"/>
</dbReference>